<evidence type="ECO:0000256" key="1">
    <source>
        <dbReference type="ARBA" id="ARBA00004123"/>
    </source>
</evidence>
<evidence type="ECO:0000313" key="7">
    <source>
        <dbReference type="Proteomes" id="UP000261620"/>
    </source>
</evidence>
<dbReference type="Pfam" id="PF05383">
    <property type="entry name" value="La"/>
    <property type="match status" value="1"/>
</dbReference>
<sequence>MAENQDKMTPIEIKVARQIEYYFGDHNLPRDKFLKEQLQLDDGWVTLETMLKFNRLKSLTTESGIIVAALQKSKTGLLEISEDMTKVRRSPDKPLPEQNDDYKDALKHKSVYIVSLCWCYHGEFNCFV</sequence>
<evidence type="ECO:0000256" key="3">
    <source>
        <dbReference type="ARBA" id="ARBA00023242"/>
    </source>
</evidence>
<keyword evidence="2 4" id="KW-0694">RNA-binding</keyword>
<dbReference type="CDD" id="cd08028">
    <property type="entry name" value="LARP_3"/>
    <property type="match status" value="1"/>
</dbReference>
<dbReference type="Gene3D" id="1.10.10.10">
    <property type="entry name" value="Winged helix-like DNA-binding domain superfamily/Winged helix DNA-binding domain"/>
    <property type="match status" value="1"/>
</dbReference>
<dbReference type="PROSITE" id="PS50961">
    <property type="entry name" value="HTH_LA"/>
    <property type="match status" value="1"/>
</dbReference>
<dbReference type="Ensembl" id="ENSMMOT00000002606.1">
    <property type="protein sequence ID" value="ENSMMOP00000002564.1"/>
    <property type="gene ID" value="ENSMMOG00000002088.1"/>
</dbReference>
<dbReference type="GO" id="GO:0008033">
    <property type="term" value="P:tRNA processing"/>
    <property type="evidence" value="ECO:0007669"/>
    <property type="project" value="TreeGrafter"/>
</dbReference>
<protein>
    <recommendedName>
        <fullName evidence="5">HTH La-type RNA-binding domain-containing protein</fullName>
    </recommendedName>
</protein>
<dbReference type="SMART" id="SM00715">
    <property type="entry name" value="LA"/>
    <property type="match status" value="1"/>
</dbReference>
<dbReference type="PANTHER" id="PTHR22792">
    <property type="entry name" value="LUPUS LA PROTEIN-RELATED"/>
    <property type="match status" value="1"/>
</dbReference>
<organism evidence="6 7">
    <name type="scientific">Mola mola</name>
    <name type="common">Ocean sunfish</name>
    <name type="synonym">Tetraodon mola</name>
    <dbReference type="NCBI Taxonomy" id="94237"/>
    <lineage>
        <taxon>Eukaryota</taxon>
        <taxon>Metazoa</taxon>
        <taxon>Chordata</taxon>
        <taxon>Craniata</taxon>
        <taxon>Vertebrata</taxon>
        <taxon>Euteleostomi</taxon>
        <taxon>Actinopterygii</taxon>
        <taxon>Neopterygii</taxon>
        <taxon>Teleostei</taxon>
        <taxon>Neoteleostei</taxon>
        <taxon>Acanthomorphata</taxon>
        <taxon>Eupercaria</taxon>
        <taxon>Tetraodontiformes</taxon>
        <taxon>Molidae</taxon>
        <taxon>Mola</taxon>
    </lineage>
</organism>
<dbReference type="GO" id="GO:1990904">
    <property type="term" value="C:ribonucleoprotein complex"/>
    <property type="evidence" value="ECO:0007669"/>
    <property type="project" value="InterPro"/>
</dbReference>
<keyword evidence="3" id="KW-0539">Nucleus</keyword>
<feature type="domain" description="HTH La-type RNA-binding" evidence="5">
    <location>
        <begin position="5"/>
        <end position="97"/>
    </location>
</feature>
<comment type="subcellular location">
    <subcellularLocation>
        <location evidence="1">Nucleus</location>
    </subcellularLocation>
</comment>
<dbReference type="STRING" id="94237.ENSMMOP00000002564"/>
<dbReference type="GO" id="GO:0010494">
    <property type="term" value="C:cytoplasmic stress granule"/>
    <property type="evidence" value="ECO:0007669"/>
    <property type="project" value="TreeGrafter"/>
</dbReference>
<dbReference type="PANTHER" id="PTHR22792:SF166">
    <property type="entry name" value="LUPUS LA PROTEIN HOMOLOG"/>
    <property type="match status" value="1"/>
</dbReference>
<dbReference type="InterPro" id="IPR002344">
    <property type="entry name" value="Lupus_La"/>
</dbReference>
<evidence type="ECO:0000256" key="4">
    <source>
        <dbReference type="PROSITE-ProRule" id="PRU00332"/>
    </source>
</evidence>
<dbReference type="OMA" id="HVFLAYN"/>
<reference evidence="6" key="1">
    <citation type="submission" date="2025-08" db="UniProtKB">
        <authorList>
            <consortium name="Ensembl"/>
        </authorList>
    </citation>
    <scope>IDENTIFICATION</scope>
</reference>
<dbReference type="InterPro" id="IPR036390">
    <property type="entry name" value="WH_DNA-bd_sf"/>
</dbReference>
<reference evidence="6" key="2">
    <citation type="submission" date="2025-09" db="UniProtKB">
        <authorList>
            <consortium name="Ensembl"/>
        </authorList>
    </citation>
    <scope>IDENTIFICATION</scope>
</reference>
<dbReference type="GO" id="GO:0003729">
    <property type="term" value="F:mRNA binding"/>
    <property type="evidence" value="ECO:0007669"/>
    <property type="project" value="TreeGrafter"/>
</dbReference>
<dbReference type="AlphaFoldDB" id="A0A3Q3W2C3"/>
<dbReference type="Proteomes" id="UP000261620">
    <property type="component" value="Unplaced"/>
</dbReference>
<evidence type="ECO:0000256" key="2">
    <source>
        <dbReference type="ARBA" id="ARBA00022884"/>
    </source>
</evidence>
<dbReference type="GO" id="GO:0005829">
    <property type="term" value="C:cytosol"/>
    <property type="evidence" value="ECO:0007669"/>
    <property type="project" value="TreeGrafter"/>
</dbReference>
<keyword evidence="7" id="KW-1185">Reference proteome</keyword>
<dbReference type="InterPro" id="IPR045180">
    <property type="entry name" value="La_dom_prot"/>
</dbReference>
<dbReference type="PRINTS" id="PR00302">
    <property type="entry name" value="LUPUSLA"/>
</dbReference>
<name>A0A3Q3W2C3_MOLML</name>
<proteinExistence type="predicted"/>
<evidence type="ECO:0000259" key="5">
    <source>
        <dbReference type="PROSITE" id="PS50961"/>
    </source>
</evidence>
<dbReference type="GO" id="GO:0005634">
    <property type="term" value="C:nucleus"/>
    <property type="evidence" value="ECO:0007669"/>
    <property type="project" value="UniProtKB-SubCell"/>
</dbReference>
<evidence type="ECO:0000313" key="6">
    <source>
        <dbReference type="Ensembl" id="ENSMMOP00000002564.1"/>
    </source>
</evidence>
<dbReference type="InterPro" id="IPR036388">
    <property type="entry name" value="WH-like_DNA-bd_sf"/>
</dbReference>
<dbReference type="InterPro" id="IPR006630">
    <property type="entry name" value="La_HTH"/>
</dbReference>
<dbReference type="GO" id="GO:0045727">
    <property type="term" value="P:positive regulation of translation"/>
    <property type="evidence" value="ECO:0007669"/>
    <property type="project" value="TreeGrafter"/>
</dbReference>
<dbReference type="SUPFAM" id="SSF46785">
    <property type="entry name" value="Winged helix' DNA-binding domain"/>
    <property type="match status" value="1"/>
</dbReference>
<accession>A0A3Q3W2C3</accession>